<dbReference type="InParanoid" id="L5K919"/>
<evidence type="ECO:0000256" key="1">
    <source>
        <dbReference type="SAM" id="SignalP"/>
    </source>
</evidence>
<protein>
    <submittedName>
        <fullName evidence="2">Platelet-derived growth factor subunit B</fullName>
    </submittedName>
</protein>
<keyword evidence="1" id="KW-0732">Signal</keyword>
<proteinExistence type="predicted"/>
<feature type="chain" id="PRO_5003968895" evidence="1">
    <location>
        <begin position="21"/>
        <end position="63"/>
    </location>
</feature>
<keyword evidence="3" id="KW-1185">Reference proteome</keyword>
<name>L5K919_PTEAL</name>
<evidence type="ECO:0000313" key="2">
    <source>
        <dbReference type="EMBL" id="ELK08010.1"/>
    </source>
</evidence>
<reference evidence="3" key="1">
    <citation type="journal article" date="2013" name="Science">
        <title>Comparative analysis of bat genomes provides insight into the evolution of flight and immunity.</title>
        <authorList>
            <person name="Zhang G."/>
            <person name="Cowled C."/>
            <person name="Shi Z."/>
            <person name="Huang Z."/>
            <person name="Bishop-Lilly K.A."/>
            <person name="Fang X."/>
            <person name="Wynne J.W."/>
            <person name="Xiong Z."/>
            <person name="Baker M.L."/>
            <person name="Zhao W."/>
            <person name="Tachedjian M."/>
            <person name="Zhu Y."/>
            <person name="Zhou P."/>
            <person name="Jiang X."/>
            <person name="Ng J."/>
            <person name="Yang L."/>
            <person name="Wu L."/>
            <person name="Xiao J."/>
            <person name="Feng Y."/>
            <person name="Chen Y."/>
            <person name="Sun X."/>
            <person name="Zhang Y."/>
            <person name="Marsh G.A."/>
            <person name="Crameri G."/>
            <person name="Broder C.C."/>
            <person name="Frey K.G."/>
            <person name="Wang L.F."/>
            <person name="Wang J."/>
        </authorList>
    </citation>
    <scope>NUCLEOTIDE SEQUENCE [LARGE SCALE GENOMIC DNA]</scope>
</reference>
<evidence type="ECO:0000313" key="3">
    <source>
        <dbReference type="Proteomes" id="UP000010552"/>
    </source>
</evidence>
<accession>L5K919</accession>
<dbReference type="AlphaFoldDB" id="L5K919"/>
<dbReference type="EMBL" id="KB030944">
    <property type="protein sequence ID" value="ELK08010.1"/>
    <property type="molecule type" value="Genomic_DNA"/>
</dbReference>
<feature type="signal peptide" evidence="1">
    <location>
        <begin position="1"/>
        <end position="20"/>
    </location>
</feature>
<sequence length="63" mass="6629">MNRCWALFLSLCCYLRLVSAEVSCDRGGAGSFHSLPPPPPLAAPSPPCSELWTLAARGLGAGR</sequence>
<organism evidence="2 3">
    <name type="scientific">Pteropus alecto</name>
    <name type="common">Black flying fox</name>
    <dbReference type="NCBI Taxonomy" id="9402"/>
    <lineage>
        <taxon>Eukaryota</taxon>
        <taxon>Metazoa</taxon>
        <taxon>Chordata</taxon>
        <taxon>Craniata</taxon>
        <taxon>Vertebrata</taxon>
        <taxon>Euteleostomi</taxon>
        <taxon>Mammalia</taxon>
        <taxon>Eutheria</taxon>
        <taxon>Laurasiatheria</taxon>
        <taxon>Chiroptera</taxon>
        <taxon>Yinpterochiroptera</taxon>
        <taxon>Pteropodoidea</taxon>
        <taxon>Pteropodidae</taxon>
        <taxon>Pteropodinae</taxon>
        <taxon>Pteropus</taxon>
    </lineage>
</organism>
<gene>
    <name evidence="2" type="ORF">PAL_GLEAN10007275</name>
</gene>
<dbReference type="Proteomes" id="UP000010552">
    <property type="component" value="Unassembled WGS sequence"/>
</dbReference>